<evidence type="ECO:0000256" key="8">
    <source>
        <dbReference type="HAMAP-Rule" id="MF_01430"/>
    </source>
</evidence>
<dbReference type="EMBL" id="FQUE01000001">
    <property type="protein sequence ID" value="SHE46176.1"/>
    <property type="molecule type" value="Genomic_DNA"/>
</dbReference>
<dbReference type="PROSITE" id="PS51779">
    <property type="entry name" value="POTRA"/>
    <property type="match status" value="3"/>
</dbReference>
<dbReference type="PANTHER" id="PTHR12815">
    <property type="entry name" value="SORTING AND ASSEMBLY MACHINERY SAMM50 PROTEIN FAMILY MEMBER"/>
    <property type="match status" value="1"/>
</dbReference>
<comment type="similarity">
    <text evidence="8">Belongs to the BamA family.</text>
</comment>
<feature type="domain" description="POTRA" evidence="10">
    <location>
        <begin position="361"/>
        <end position="434"/>
    </location>
</feature>
<dbReference type="PANTHER" id="PTHR12815:SF47">
    <property type="entry name" value="TRANSLOCATION AND ASSEMBLY MODULE SUBUNIT TAMA"/>
    <property type="match status" value="1"/>
</dbReference>
<dbReference type="PIRSF" id="PIRSF006076">
    <property type="entry name" value="OM_assembly_OMP85"/>
    <property type="match status" value="1"/>
</dbReference>
<dbReference type="GO" id="GO:0043165">
    <property type="term" value="P:Gram-negative-bacterium-type cell outer membrane assembly"/>
    <property type="evidence" value="ECO:0007669"/>
    <property type="project" value="UniProtKB-UniRule"/>
</dbReference>
<keyword evidence="2 8" id="KW-1134">Transmembrane beta strand</keyword>
<keyword evidence="12" id="KW-1185">Reference proteome</keyword>
<evidence type="ECO:0000256" key="7">
    <source>
        <dbReference type="ARBA" id="ARBA00023237"/>
    </source>
</evidence>
<protein>
    <recommendedName>
        <fullName evidence="8 9">Outer membrane protein assembly factor BamA</fullName>
    </recommendedName>
</protein>
<dbReference type="Proteomes" id="UP000183987">
    <property type="component" value="Unassembled WGS sequence"/>
</dbReference>
<dbReference type="NCBIfam" id="TIGR03303">
    <property type="entry name" value="OM_YaeT"/>
    <property type="match status" value="1"/>
</dbReference>
<reference evidence="12" key="1">
    <citation type="submission" date="2016-11" db="EMBL/GenBank/DDBJ databases">
        <authorList>
            <person name="Varghese N."/>
            <person name="Submissions S."/>
        </authorList>
    </citation>
    <scope>NUCLEOTIDE SEQUENCE [LARGE SCALE GENOMIC DNA]</scope>
    <source>
        <strain evidence="12">DSM 29326</strain>
    </source>
</reference>
<proteinExistence type="inferred from homology"/>
<comment type="subunit">
    <text evidence="8">Part of the Bam complex.</text>
</comment>
<evidence type="ECO:0000256" key="5">
    <source>
        <dbReference type="ARBA" id="ARBA00022737"/>
    </source>
</evidence>
<evidence type="ECO:0000256" key="9">
    <source>
        <dbReference type="NCBIfam" id="TIGR03303"/>
    </source>
</evidence>
<dbReference type="HAMAP" id="MF_01430">
    <property type="entry name" value="OM_assembly_BamA"/>
    <property type="match status" value="1"/>
</dbReference>
<evidence type="ECO:0000313" key="11">
    <source>
        <dbReference type="EMBL" id="SHE46176.1"/>
    </source>
</evidence>
<dbReference type="InterPro" id="IPR000184">
    <property type="entry name" value="Bac_surfAg_D15"/>
</dbReference>
<dbReference type="AlphaFoldDB" id="A0A1M4TP72"/>
<comment type="function">
    <text evidence="8">Part of the outer membrane protein assembly complex, which is involved in assembly and insertion of beta-barrel proteins into the outer membrane.</text>
</comment>
<dbReference type="InterPro" id="IPR034746">
    <property type="entry name" value="POTRA"/>
</dbReference>
<keyword evidence="5 8" id="KW-0677">Repeat</keyword>
<evidence type="ECO:0000256" key="1">
    <source>
        <dbReference type="ARBA" id="ARBA00004370"/>
    </source>
</evidence>
<keyword evidence="3 8" id="KW-0812">Transmembrane</keyword>
<evidence type="ECO:0000256" key="6">
    <source>
        <dbReference type="ARBA" id="ARBA00023136"/>
    </source>
</evidence>
<evidence type="ECO:0000256" key="3">
    <source>
        <dbReference type="ARBA" id="ARBA00022692"/>
    </source>
</evidence>
<sequence length="784" mass="86155">MILKTSRGTMSVTTLTLRGLMLAAALLMTLIAGRALAQTYAFNAVQIEGNQRVADSTILSFAGISRGEAISADQLNAAGQKIRDSGLFESVDVQAQGNTLAITVVEFPTINQVAVEGNRKLNDAEFLPILESQSRKIYSPATVERDVATIAGLYASKGRINASVTPRIIRQSDNRVDLVFEVEESGVTEVQRITFVGNRSFTDRRLRGVLETKQAGLLRSIITRDTYSAERINFDKQVLTDFYQSRGYADFTLQNVDVTLTRERDAYLITYNIREGQRFSFGNVSASSDLPEVNVPAYQRALTTRTGMTYSPGQVDRDIARLERLAIQQGLTFVAVEPVITRNDRDLSLNVDYKLVRGPRIFVERIDIEGNSTTLDRVVRNQFRTVEGDPFNPREIRQAADRIRALGFFTTTDVNAREGTTPEQVIIDVNVEEAPTGSLSFGANYNTDNGVGLVAAFKEANFLGRGQSLSFEISTATSNQVISFGFSEPNFLGRDLRAGVDFSYRTTDNQNADYDTENFRFAPSLTFPVSESGRLTTYTALSYDDLTGADGDNVSPFIKEEAALDAVVTGSVGYNYSFDNRRTGLDPTSGYVFRFGQEFGFGDTRFIKTTALAAAETKVLNEGVTLRATIEGGHLAYQDGFSRVTDRFFLNGNTFRGFDANGVGPRDYQTTTVDGETVTTVDDALGGNSFAVARLEAEFPLGLPEEYGITGGAFVDYGSVWDVGRTAPQGTEILYNGFTPRATAGLSIFWTTPLGPLRFNFTEPLKAEKFDQTKAFDVTISTQF</sequence>
<evidence type="ECO:0000256" key="4">
    <source>
        <dbReference type="ARBA" id="ARBA00022729"/>
    </source>
</evidence>
<comment type="subcellular location">
    <subcellularLocation>
        <location evidence="8">Cell outer membrane</location>
    </subcellularLocation>
    <subcellularLocation>
        <location evidence="1">Membrane</location>
    </subcellularLocation>
</comment>
<evidence type="ECO:0000313" key="12">
    <source>
        <dbReference type="Proteomes" id="UP000183987"/>
    </source>
</evidence>
<dbReference type="GO" id="GO:0051205">
    <property type="term" value="P:protein insertion into membrane"/>
    <property type="evidence" value="ECO:0007669"/>
    <property type="project" value="UniProtKB-UniRule"/>
</dbReference>
<dbReference type="InterPro" id="IPR039910">
    <property type="entry name" value="D15-like"/>
</dbReference>
<evidence type="ECO:0000256" key="2">
    <source>
        <dbReference type="ARBA" id="ARBA00022452"/>
    </source>
</evidence>
<dbReference type="InterPro" id="IPR023707">
    <property type="entry name" value="OM_assembly_BamA"/>
</dbReference>
<dbReference type="GO" id="GO:0009279">
    <property type="term" value="C:cell outer membrane"/>
    <property type="evidence" value="ECO:0007669"/>
    <property type="project" value="UniProtKB-SubCell"/>
</dbReference>
<keyword evidence="6 8" id="KW-0472">Membrane</keyword>
<dbReference type="STRING" id="366533.SAMN05444339_101432"/>
<accession>A0A1M4TP72</accession>
<dbReference type="Pfam" id="PF01103">
    <property type="entry name" value="Omp85"/>
    <property type="match status" value="1"/>
</dbReference>
<dbReference type="Gene3D" id="2.40.160.50">
    <property type="entry name" value="membrane protein fhac: a member of the omp85/tpsb transporter family"/>
    <property type="match status" value="1"/>
</dbReference>
<dbReference type="InterPro" id="IPR010827">
    <property type="entry name" value="BamA/TamA_POTRA"/>
</dbReference>
<evidence type="ECO:0000259" key="10">
    <source>
        <dbReference type="PROSITE" id="PS51779"/>
    </source>
</evidence>
<feature type="domain" description="POTRA" evidence="10">
    <location>
        <begin position="40"/>
        <end position="107"/>
    </location>
</feature>
<name>A0A1M4TP72_LOKAT</name>
<dbReference type="Pfam" id="PF07244">
    <property type="entry name" value="POTRA"/>
    <property type="match status" value="4"/>
</dbReference>
<dbReference type="RefSeq" id="WP_425434942.1">
    <property type="nucleotide sequence ID" value="NZ_FQUE01000001.1"/>
</dbReference>
<keyword evidence="7 8" id="KW-0998">Cell outer membrane</keyword>
<keyword evidence="4 8" id="KW-0732">Signal</keyword>
<organism evidence="11 12">
    <name type="scientific">Loktanella atrilutea</name>
    <dbReference type="NCBI Taxonomy" id="366533"/>
    <lineage>
        <taxon>Bacteria</taxon>
        <taxon>Pseudomonadati</taxon>
        <taxon>Pseudomonadota</taxon>
        <taxon>Alphaproteobacteria</taxon>
        <taxon>Rhodobacterales</taxon>
        <taxon>Roseobacteraceae</taxon>
        <taxon>Loktanella</taxon>
    </lineage>
</organism>
<feature type="domain" description="POTRA" evidence="10">
    <location>
        <begin position="108"/>
        <end position="185"/>
    </location>
</feature>
<gene>
    <name evidence="8" type="primary">bamA</name>
    <name evidence="11" type="ORF">SAMN05444339_101432</name>
</gene>
<dbReference type="Gene3D" id="3.10.20.310">
    <property type="entry name" value="membrane protein fhac"/>
    <property type="match status" value="4"/>
</dbReference>